<dbReference type="Proteomes" id="UP000176988">
    <property type="component" value="Unassembled WGS sequence"/>
</dbReference>
<dbReference type="AlphaFoldDB" id="A0A1F7WFL7"/>
<dbReference type="InterPro" id="IPR016024">
    <property type="entry name" value="ARM-type_fold"/>
</dbReference>
<organism evidence="1 2">
    <name type="scientific">Candidatus Uhrbacteria bacterium RIFOXYC2_FULL_47_19</name>
    <dbReference type="NCBI Taxonomy" id="1802424"/>
    <lineage>
        <taxon>Bacteria</taxon>
        <taxon>Candidatus Uhriibacteriota</taxon>
    </lineage>
</organism>
<comment type="caution">
    <text evidence="1">The sequence shown here is derived from an EMBL/GenBank/DDBJ whole genome shotgun (WGS) entry which is preliminary data.</text>
</comment>
<evidence type="ECO:0000313" key="1">
    <source>
        <dbReference type="EMBL" id="OGM01580.1"/>
    </source>
</evidence>
<dbReference type="EMBL" id="MGFG01000004">
    <property type="protein sequence ID" value="OGM01580.1"/>
    <property type="molecule type" value="Genomic_DNA"/>
</dbReference>
<sequence>MLRRFRRFWKLLTGARLSDGSAEAEQSGNATDVGEPTEEVDWKLRLAERVRCLPCDDTGVWIDDNEVGLILQGLTVEQLATAVEWIAEGDADPNGDGVSWRVRWLACQQLVVTEASPEFCRRITLMFSRDAHPLVRSIAACGLLHRFSVEDPDVLDRLADLLDDPVPRAGMLLSDEDFPSDSDFCQLLLASTAIDPAVTEWQEVLAALEVLIKGRSPAVPAVILNIGREVIDDEKCVIELSGLLCEMGLDSSMVRAAQLVSSARLSVVTRIRILSEIEFDLFEPHGIGVVSLFRALLGNGDISGGLDVFRDMIENLNSIGEPLADELLGDLLIGRYGSMDEDVVDFIVNDLWDRAVALDSSARQSLESVLGLEFLSEHPDICDYCLCDGDYASYWWRLLGDGFRSADADLRGWSCEIARSLVRDGDSIVVQNLAYLLSSIEQDESVSLEVRMFVSGQLGEAITFLQQDD</sequence>
<accession>A0A1F7WFL7</accession>
<protein>
    <submittedName>
        <fullName evidence="1">Uncharacterized protein</fullName>
    </submittedName>
</protein>
<dbReference type="STRING" id="1802424.A2480_01545"/>
<dbReference type="SUPFAM" id="SSF48371">
    <property type="entry name" value="ARM repeat"/>
    <property type="match status" value="1"/>
</dbReference>
<proteinExistence type="predicted"/>
<evidence type="ECO:0000313" key="2">
    <source>
        <dbReference type="Proteomes" id="UP000176988"/>
    </source>
</evidence>
<gene>
    <name evidence="1" type="ORF">A2480_01545</name>
</gene>
<reference evidence="1 2" key="1">
    <citation type="journal article" date="2016" name="Nat. Commun.">
        <title>Thousands of microbial genomes shed light on interconnected biogeochemical processes in an aquifer system.</title>
        <authorList>
            <person name="Anantharaman K."/>
            <person name="Brown C.T."/>
            <person name="Hug L.A."/>
            <person name="Sharon I."/>
            <person name="Castelle C.J."/>
            <person name="Probst A.J."/>
            <person name="Thomas B.C."/>
            <person name="Singh A."/>
            <person name="Wilkins M.J."/>
            <person name="Karaoz U."/>
            <person name="Brodie E.L."/>
            <person name="Williams K.H."/>
            <person name="Hubbard S.S."/>
            <person name="Banfield J.F."/>
        </authorList>
    </citation>
    <scope>NUCLEOTIDE SEQUENCE [LARGE SCALE GENOMIC DNA]</scope>
</reference>
<name>A0A1F7WFL7_9BACT</name>